<gene>
    <name evidence="1" type="ORF">Kpho02_03370</name>
</gene>
<dbReference type="EMBL" id="BSSA01000001">
    <property type="protein sequence ID" value="GLW68038.1"/>
    <property type="molecule type" value="Genomic_DNA"/>
</dbReference>
<name>A0A9W6Q3U7_9ACTN</name>
<reference evidence="1" key="1">
    <citation type="submission" date="2023-02" db="EMBL/GenBank/DDBJ databases">
        <title>Kitasatospora phosalacinea NBRC 14627.</title>
        <authorList>
            <person name="Ichikawa N."/>
            <person name="Sato H."/>
            <person name="Tonouchi N."/>
        </authorList>
    </citation>
    <scope>NUCLEOTIDE SEQUENCE</scope>
    <source>
        <strain evidence="1">NBRC 14627</strain>
    </source>
</reference>
<evidence type="ECO:0000313" key="2">
    <source>
        <dbReference type="Proteomes" id="UP001165041"/>
    </source>
</evidence>
<protein>
    <submittedName>
        <fullName evidence="1">Uncharacterized protein</fullName>
    </submittedName>
</protein>
<accession>A0A9W6Q3U7</accession>
<proteinExistence type="predicted"/>
<comment type="caution">
    <text evidence="1">The sequence shown here is derived from an EMBL/GenBank/DDBJ whole genome shotgun (WGS) entry which is preliminary data.</text>
</comment>
<organism evidence="1 2">
    <name type="scientific">Kitasatospora phosalacinea</name>
    <dbReference type="NCBI Taxonomy" id="2065"/>
    <lineage>
        <taxon>Bacteria</taxon>
        <taxon>Bacillati</taxon>
        <taxon>Actinomycetota</taxon>
        <taxon>Actinomycetes</taxon>
        <taxon>Kitasatosporales</taxon>
        <taxon>Streptomycetaceae</taxon>
        <taxon>Kitasatospora</taxon>
    </lineage>
</organism>
<dbReference type="Proteomes" id="UP001165041">
    <property type="component" value="Unassembled WGS sequence"/>
</dbReference>
<dbReference type="AlphaFoldDB" id="A0A9W6Q3U7"/>
<evidence type="ECO:0000313" key="1">
    <source>
        <dbReference type="EMBL" id="GLW68038.1"/>
    </source>
</evidence>
<sequence length="119" mass="13605">MSICGWVDCCEDEQLRLLRGIAAAERAGERDYRGGWTFPTEQPMWGRVAFFAADGRAGYEDRVREVLERVAALPAVDQDDRVRGLFRVSHEVDGATEWRLRRGELLCVPAPPEYDYLDE</sequence>